<name>A0A5J5DS32_9PERO</name>
<reference evidence="1 2" key="1">
    <citation type="submission" date="2019-08" db="EMBL/GenBank/DDBJ databases">
        <title>A chromosome-level genome assembly, high-density linkage maps, and genome scans reveal the genomic architecture of hybrid incompatibilities underlying speciation via character displacement in darters (Percidae: Etheostominae).</title>
        <authorList>
            <person name="Moran R.L."/>
            <person name="Catchen J.M."/>
            <person name="Fuller R.C."/>
        </authorList>
    </citation>
    <scope>NUCLEOTIDE SEQUENCE [LARGE SCALE GENOMIC DNA]</scope>
    <source>
        <strain evidence="1">EspeVRDwgs_2016</strain>
        <tissue evidence="1">Muscle</tissue>
    </source>
</reference>
<comment type="caution">
    <text evidence="1">The sequence shown here is derived from an EMBL/GenBank/DDBJ whole genome shotgun (WGS) entry which is preliminary data.</text>
</comment>
<organism evidence="1 2">
    <name type="scientific">Etheostoma spectabile</name>
    <name type="common">orangethroat darter</name>
    <dbReference type="NCBI Taxonomy" id="54343"/>
    <lineage>
        <taxon>Eukaryota</taxon>
        <taxon>Metazoa</taxon>
        <taxon>Chordata</taxon>
        <taxon>Craniata</taxon>
        <taxon>Vertebrata</taxon>
        <taxon>Euteleostomi</taxon>
        <taxon>Actinopterygii</taxon>
        <taxon>Neopterygii</taxon>
        <taxon>Teleostei</taxon>
        <taxon>Neoteleostei</taxon>
        <taxon>Acanthomorphata</taxon>
        <taxon>Eupercaria</taxon>
        <taxon>Perciformes</taxon>
        <taxon>Percoidei</taxon>
        <taxon>Percidae</taxon>
        <taxon>Etheostomatinae</taxon>
        <taxon>Etheostoma</taxon>
    </lineage>
</organism>
<evidence type="ECO:0000313" key="2">
    <source>
        <dbReference type="Proteomes" id="UP000327493"/>
    </source>
</evidence>
<gene>
    <name evidence="1" type="ORF">FQN60_011437</name>
</gene>
<feature type="non-terminal residue" evidence="1">
    <location>
        <position position="26"/>
    </location>
</feature>
<sequence>MFDPKLYDQMHIQNKSSVALTVFAVG</sequence>
<proteinExistence type="predicted"/>
<dbReference type="EMBL" id="VOFY01000001">
    <property type="protein sequence ID" value="KAA8596146.1"/>
    <property type="molecule type" value="Genomic_DNA"/>
</dbReference>
<keyword evidence="2" id="KW-1185">Reference proteome</keyword>
<dbReference type="AlphaFoldDB" id="A0A5J5DS32"/>
<accession>A0A5J5DS32</accession>
<dbReference type="Proteomes" id="UP000327493">
    <property type="component" value="Chromosome 1"/>
</dbReference>
<protein>
    <submittedName>
        <fullName evidence="1">Uncharacterized protein</fullName>
    </submittedName>
</protein>
<evidence type="ECO:0000313" key="1">
    <source>
        <dbReference type="EMBL" id="KAA8596146.1"/>
    </source>
</evidence>